<evidence type="ECO:0000313" key="6">
    <source>
        <dbReference type="Proteomes" id="UP000758168"/>
    </source>
</evidence>
<evidence type="ECO:0000256" key="1">
    <source>
        <dbReference type="ARBA" id="ARBA00023015"/>
    </source>
</evidence>
<keyword evidence="3" id="KW-0804">Transcription</keyword>
<proteinExistence type="predicted"/>
<dbReference type="InterPro" id="IPR051081">
    <property type="entry name" value="HTH_MetalResp_TranReg"/>
</dbReference>
<dbReference type="InterPro" id="IPR036390">
    <property type="entry name" value="WH_DNA-bd_sf"/>
</dbReference>
<reference evidence="5 6" key="1">
    <citation type="submission" date="2021-03" db="EMBL/GenBank/DDBJ databases">
        <title>Sequencing the genomes of 1000 actinobacteria strains.</title>
        <authorList>
            <person name="Klenk H.-P."/>
        </authorList>
    </citation>
    <scope>NUCLEOTIDE SEQUENCE [LARGE SCALE GENOMIC DNA]</scope>
    <source>
        <strain evidence="5 6">DSM 12936</strain>
    </source>
</reference>
<dbReference type="EMBL" id="JAGIOB010000001">
    <property type="protein sequence ID" value="MBP2417458.1"/>
    <property type="molecule type" value="Genomic_DNA"/>
</dbReference>
<feature type="domain" description="HTH arsR-type" evidence="4">
    <location>
        <begin position="1"/>
        <end position="102"/>
    </location>
</feature>
<dbReference type="SMART" id="SM00418">
    <property type="entry name" value="HTH_ARSR"/>
    <property type="match status" value="1"/>
</dbReference>
<dbReference type="CDD" id="cd00090">
    <property type="entry name" value="HTH_ARSR"/>
    <property type="match status" value="1"/>
</dbReference>
<dbReference type="PANTHER" id="PTHR33154:SF33">
    <property type="entry name" value="TRANSCRIPTIONAL REPRESSOR SDPR"/>
    <property type="match status" value="1"/>
</dbReference>
<accession>A0ABS4Z8T8</accession>
<gene>
    <name evidence="5" type="ORF">JOF54_002380</name>
</gene>
<dbReference type="InterPro" id="IPR036388">
    <property type="entry name" value="WH-like_DNA-bd_sf"/>
</dbReference>
<evidence type="ECO:0000313" key="5">
    <source>
        <dbReference type="EMBL" id="MBP2417458.1"/>
    </source>
</evidence>
<keyword evidence="6" id="KW-1185">Reference proteome</keyword>
<dbReference type="PROSITE" id="PS50987">
    <property type="entry name" value="HTH_ARSR_2"/>
    <property type="match status" value="1"/>
</dbReference>
<name>A0ABS4Z8T8_9ACTN</name>
<dbReference type="RefSeq" id="WP_210056031.1">
    <property type="nucleotide sequence ID" value="NZ_BAAAMH010000003.1"/>
</dbReference>
<sequence length="102" mass="11689">MVDLDTSLIFKALAHPVRRQILTWLRSPEGFEPQEHPDSAVYGICLSSIQHRAGTSQSMTSQHMAALERADLVQSHRLGQWTHYRRNEDVLRRFAAHVAKDL</sequence>
<protein>
    <submittedName>
        <fullName evidence="5">ArsR family transcriptional regulator</fullName>
    </submittedName>
</protein>
<evidence type="ECO:0000256" key="3">
    <source>
        <dbReference type="ARBA" id="ARBA00023163"/>
    </source>
</evidence>
<comment type="caution">
    <text evidence="5">The sequence shown here is derived from an EMBL/GenBank/DDBJ whole genome shotgun (WGS) entry which is preliminary data.</text>
</comment>
<evidence type="ECO:0000256" key="2">
    <source>
        <dbReference type="ARBA" id="ARBA00023125"/>
    </source>
</evidence>
<dbReference type="PANTHER" id="PTHR33154">
    <property type="entry name" value="TRANSCRIPTIONAL REGULATOR, ARSR FAMILY"/>
    <property type="match status" value="1"/>
</dbReference>
<dbReference type="SUPFAM" id="SSF46785">
    <property type="entry name" value="Winged helix' DNA-binding domain"/>
    <property type="match status" value="1"/>
</dbReference>
<evidence type="ECO:0000259" key="4">
    <source>
        <dbReference type="PROSITE" id="PS50987"/>
    </source>
</evidence>
<dbReference type="Proteomes" id="UP000758168">
    <property type="component" value="Unassembled WGS sequence"/>
</dbReference>
<dbReference type="InterPro" id="IPR011991">
    <property type="entry name" value="ArsR-like_HTH"/>
</dbReference>
<dbReference type="Gene3D" id="1.10.10.10">
    <property type="entry name" value="Winged helix-like DNA-binding domain superfamily/Winged helix DNA-binding domain"/>
    <property type="match status" value="1"/>
</dbReference>
<keyword evidence="2" id="KW-0238">DNA-binding</keyword>
<keyword evidence="1" id="KW-0805">Transcription regulation</keyword>
<dbReference type="InterPro" id="IPR001845">
    <property type="entry name" value="HTH_ArsR_DNA-bd_dom"/>
</dbReference>
<organism evidence="5 6">
    <name type="scientific">Microlunatus capsulatus</name>
    <dbReference type="NCBI Taxonomy" id="99117"/>
    <lineage>
        <taxon>Bacteria</taxon>
        <taxon>Bacillati</taxon>
        <taxon>Actinomycetota</taxon>
        <taxon>Actinomycetes</taxon>
        <taxon>Propionibacteriales</taxon>
        <taxon>Propionibacteriaceae</taxon>
        <taxon>Microlunatus</taxon>
    </lineage>
</organism>